<keyword evidence="5 7" id="KW-0686">Riboflavin biosynthesis</keyword>
<dbReference type="PANTHER" id="PTHR21327">
    <property type="entry name" value="GTP CYCLOHYDROLASE II-RELATED"/>
    <property type="match status" value="1"/>
</dbReference>
<proteinExistence type="inferred from homology"/>
<organism evidence="8 9">
    <name type="scientific">Candidatus Xenohaliotis californiensis</name>
    <dbReference type="NCBI Taxonomy" id="84677"/>
    <lineage>
        <taxon>Bacteria</taxon>
        <taxon>Pseudomonadati</taxon>
        <taxon>Pseudomonadota</taxon>
        <taxon>Alphaproteobacteria</taxon>
        <taxon>Rickettsiales</taxon>
        <taxon>Anaplasmataceae</taxon>
        <taxon>Candidatus Xenohaliotis</taxon>
    </lineage>
</organism>
<comment type="caution">
    <text evidence="8">The sequence shown here is derived from an EMBL/GenBank/DDBJ whole genome shotgun (WGS) entry which is preliminary data.</text>
</comment>
<protein>
    <recommendedName>
        <fullName evidence="4 7">3,4-dihydroxy-2-butanone 4-phosphate synthase</fullName>
        <shortName evidence="7">DHBP synthase</shortName>
        <ecNumber evidence="3 7">4.1.99.12</ecNumber>
    </recommendedName>
</protein>
<evidence type="ECO:0000313" key="9">
    <source>
        <dbReference type="Proteomes" id="UP001314181"/>
    </source>
</evidence>
<accession>A0ABP0EV97</accession>
<sequence>MSSSFFLSSVEDVVTGLAMGEMCIVIDSADRENEGDLLIAASFITPDSMNFLTKYARGIVCVTVVEADILRLGLVLSPKKNSIEHTANFALSVDAVEKHGVTTGVSCRDRVQTIKTMLDKNSTPSDLMSPGHMFPLVAKLGGVLERPGHTEASIELMEMAGLPKMAVICEVMADNGEMMRTDGLISFAKSYNIKIVSIDEIVKYKKRLKMIG</sequence>
<evidence type="ECO:0000256" key="1">
    <source>
        <dbReference type="ARBA" id="ARBA00002284"/>
    </source>
</evidence>
<keyword evidence="9" id="KW-1185">Reference proteome</keyword>
<evidence type="ECO:0000256" key="3">
    <source>
        <dbReference type="ARBA" id="ARBA00012153"/>
    </source>
</evidence>
<dbReference type="EC" id="4.1.99.12" evidence="3 7"/>
<reference evidence="8 9" key="1">
    <citation type="submission" date="2024-01" db="EMBL/GenBank/DDBJ databases">
        <authorList>
            <person name="Kunselman E."/>
        </authorList>
    </citation>
    <scope>NUCLEOTIDE SEQUENCE [LARGE SCALE GENOMIC DNA]</scope>
    <source>
        <strain evidence="8">2 abalone samples</strain>
    </source>
</reference>
<comment type="subunit">
    <text evidence="7">Homodimer.</text>
</comment>
<evidence type="ECO:0000256" key="7">
    <source>
        <dbReference type="RuleBase" id="RU003843"/>
    </source>
</evidence>
<dbReference type="InterPro" id="IPR000422">
    <property type="entry name" value="DHBP_synthase_RibB"/>
</dbReference>
<comment type="function">
    <text evidence="1 7">Catalyzes the conversion of D-ribulose 5-phosphate to formate and 3,4-dihydroxy-2-butanone 4-phosphate.</text>
</comment>
<keyword evidence="6 7" id="KW-0479">Metal-binding</keyword>
<evidence type="ECO:0000256" key="2">
    <source>
        <dbReference type="ARBA" id="ARBA00004904"/>
    </source>
</evidence>
<comment type="cofactor">
    <cofactor evidence="7">
        <name>Mg(2+)</name>
        <dbReference type="ChEBI" id="CHEBI:18420"/>
    </cofactor>
    <cofactor evidence="7">
        <name>Mn(2+)</name>
        <dbReference type="ChEBI" id="CHEBI:29035"/>
    </cofactor>
    <text evidence="7">Binds 2 divalent metal cations per subunit. Magnesium or manganese.</text>
</comment>
<evidence type="ECO:0000256" key="6">
    <source>
        <dbReference type="ARBA" id="ARBA00022723"/>
    </source>
</evidence>
<dbReference type="SUPFAM" id="SSF55821">
    <property type="entry name" value="YrdC/RibB"/>
    <property type="match status" value="1"/>
</dbReference>
<name>A0ABP0EV97_9RICK</name>
<evidence type="ECO:0000256" key="5">
    <source>
        <dbReference type="ARBA" id="ARBA00022619"/>
    </source>
</evidence>
<dbReference type="NCBIfam" id="TIGR00506">
    <property type="entry name" value="ribB"/>
    <property type="match status" value="1"/>
</dbReference>
<dbReference type="InterPro" id="IPR017945">
    <property type="entry name" value="DHBP_synth_RibB-like_a/b_dom"/>
</dbReference>
<comment type="catalytic activity">
    <reaction evidence="7">
        <text>D-ribulose 5-phosphate = (2S)-2-hydroxy-3-oxobutyl phosphate + formate + H(+)</text>
        <dbReference type="Rhea" id="RHEA:18457"/>
        <dbReference type="ChEBI" id="CHEBI:15378"/>
        <dbReference type="ChEBI" id="CHEBI:15740"/>
        <dbReference type="ChEBI" id="CHEBI:58121"/>
        <dbReference type="ChEBI" id="CHEBI:58830"/>
        <dbReference type="EC" id="4.1.99.12"/>
    </reaction>
</comment>
<evidence type="ECO:0000313" key="8">
    <source>
        <dbReference type="EMBL" id="CAK8162519.1"/>
    </source>
</evidence>
<gene>
    <name evidence="8" type="ORF">CAXC1_180027</name>
</gene>
<keyword evidence="7" id="KW-0460">Magnesium</keyword>
<comment type="pathway">
    <text evidence="2 7">Cofactor biosynthesis; riboflavin biosynthesis; 2-hydroxy-3-oxobutyl phosphate from D-ribulose 5-phosphate: step 1/1.</text>
</comment>
<keyword evidence="7" id="KW-0464">Manganese</keyword>
<dbReference type="GO" id="GO:0008686">
    <property type="term" value="F:3,4-dihydroxy-2-butanone-4-phosphate synthase activity"/>
    <property type="evidence" value="ECO:0007669"/>
    <property type="project" value="UniProtKB-EC"/>
</dbReference>
<dbReference type="Pfam" id="PF00926">
    <property type="entry name" value="DHBP_synthase"/>
    <property type="match status" value="1"/>
</dbReference>
<comment type="similarity">
    <text evidence="7">Belongs to the DHBP synthase family.</text>
</comment>
<dbReference type="PANTHER" id="PTHR21327:SF18">
    <property type="entry name" value="3,4-DIHYDROXY-2-BUTANONE 4-PHOSPHATE SYNTHASE"/>
    <property type="match status" value="1"/>
</dbReference>
<dbReference type="Proteomes" id="UP001314181">
    <property type="component" value="Unassembled WGS sequence"/>
</dbReference>
<keyword evidence="7 8" id="KW-0456">Lyase</keyword>
<evidence type="ECO:0000256" key="4">
    <source>
        <dbReference type="ARBA" id="ARBA00018836"/>
    </source>
</evidence>
<dbReference type="EMBL" id="CAWVOK010000009">
    <property type="protein sequence ID" value="CAK8162519.1"/>
    <property type="molecule type" value="Genomic_DNA"/>
</dbReference>
<dbReference type="Gene3D" id="3.90.870.10">
    <property type="entry name" value="DHBP synthase"/>
    <property type="match status" value="1"/>
</dbReference>
<dbReference type="RefSeq" id="WP_338363617.1">
    <property type="nucleotide sequence ID" value="NZ_CAWVOK010000009.1"/>
</dbReference>